<dbReference type="CDD" id="cd15904">
    <property type="entry name" value="TSPO_MBR"/>
    <property type="match status" value="1"/>
</dbReference>
<dbReference type="InterPro" id="IPR004307">
    <property type="entry name" value="TspO_MBR"/>
</dbReference>
<dbReference type="Proteomes" id="UP000053611">
    <property type="component" value="Unassembled WGS sequence"/>
</dbReference>
<comment type="subcellular location">
    <subcellularLocation>
        <location evidence="1">Membrane</location>
        <topology evidence="1">Multi-pass membrane protein</topology>
    </subcellularLocation>
</comment>
<feature type="transmembrane region" description="Helical" evidence="6">
    <location>
        <begin position="90"/>
        <end position="111"/>
    </location>
</feature>
<dbReference type="OrthoDB" id="8841220at2759"/>
<keyword evidence="5 6" id="KW-0472">Membrane</keyword>
<proteinExistence type="inferred from homology"/>
<gene>
    <name evidence="7" type="ORF">CC85DRAFT_299362</name>
</gene>
<dbReference type="FunFam" id="1.20.1260.100:FF:000001">
    <property type="entry name" value="translocator protein 2"/>
    <property type="match status" value="1"/>
</dbReference>
<feature type="transmembrane region" description="Helical" evidence="6">
    <location>
        <begin position="117"/>
        <end position="140"/>
    </location>
</feature>
<dbReference type="PIRSF" id="PIRSF005859">
    <property type="entry name" value="PBR"/>
    <property type="match status" value="1"/>
</dbReference>
<keyword evidence="8" id="KW-1185">Reference proteome</keyword>
<organism evidence="7 8">
    <name type="scientific">Cutaneotrichosporon oleaginosum</name>
    <dbReference type="NCBI Taxonomy" id="879819"/>
    <lineage>
        <taxon>Eukaryota</taxon>
        <taxon>Fungi</taxon>
        <taxon>Dikarya</taxon>
        <taxon>Basidiomycota</taxon>
        <taxon>Agaricomycotina</taxon>
        <taxon>Tremellomycetes</taxon>
        <taxon>Trichosporonales</taxon>
        <taxon>Trichosporonaceae</taxon>
        <taxon>Cutaneotrichosporon</taxon>
    </lineage>
</organism>
<evidence type="ECO:0000313" key="7">
    <source>
        <dbReference type="EMBL" id="KLT45714.1"/>
    </source>
</evidence>
<evidence type="ECO:0000256" key="6">
    <source>
        <dbReference type="SAM" id="Phobius"/>
    </source>
</evidence>
<protein>
    <submittedName>
        <fullName evidence="7">TspO/MBR-related protein</fullName>
    </submittedName>
</protein>
<dbReference type="PANTHER" id="PTHR10057:SF0">
    <property type="entry name" value="TRANSLOCATOR PROTEIN"/>
    <property type="match status" value="1"/>
</dbReference>
<sequence length="180" mass="19520">MSALPSFLVDIARIPAVAVGLPIAIGGLVGYNVNTKNAWYASLKQPPANPPDWAFGPVWTILYGMMGYASHLVAEVAVKNIDPATRDTALGALGLYYAQLALNFAWMPLFFSAKRPIVALADIGVLTATVFAMTDIMNVLPTRVPTFYLLAPYCGWLCYATYLNGGIAYLNWNAKGERKL</sequence>
<feature type="transmembrane region" description="Helical" evidence="6">
    <location>
        <begin position="53"/>
        <end position="78"/>
    </location>
</feature>
<dbReference type="Pfam" id="PF03073">
    <property type="entry name" value="TspO_MBR"/>
    <property type="match status" value="1"/>
</dbReference>
<evidence type="ECO:0000256" key="1">
    <source>
        <dbReference type="ARBA" id="ARBA00004141"/>
    </source>
</evidence>
<dbReference type="STRING" id="879819.A0A0J1BCG5"/>
<evidence type="ECO:0000256" key="4">
    <source>
        <dbReference type="ARBA" id="ARBA00022989"/>
    </source>
</evidence>
<evidence type="ECO:0000256" key="3">
    <source>
        <dbReference type="ARBA" id="ARBA00022692"/>
    </source>
</evidence>
<name>A0A0J1BCG5_9TREE</name>
<dbReference type="EMBL" id="KQ087180">
    <property type="protein sequence ID" value="KLT45714.1"/>
    <property type="molecule type" value="Genomic_DNA"/>
</dbReference>
<dbReference type="Gene3D" id="1.20.1260.100">
    <property type="entry name" value="TspO/MBR protein"/>
    <property type="match status" value="1"/>
</dbReference>
<comment type="similarity">
    <text evidence="2">Belongs to the TspO/BZRP family.</text>
</comment>
<dbReference type="GO" id="GO:0005741">
    <property type="term" value="C:mitochondrial outer membrane"/>
    <property type="evidence" value="ECO:0007669"/>
    <property type="project" value="TreeGrafter"/>
</dbReference>
<dbReference type="InterPro" id="IPR038330">
    <property type="entry name" value="TspO/MBR-related_sf"/>
</dbReference>
<dbReference type="PANTHER" id="PTHR10057">
    <property type="entry name" value="PERIPHERAL-TYPE BENZODIAZEPINE RECEPTOR"/>
    <property type="match status" value="1"/>
</dbReference>
<evidence type="ECO:0000313" key="8">
    <source>
        <dbReference type="Proteomes" id="UP000053611"/>
    </source>
</evidence>
<feature type="transmembrane region" description="Helical" evidence="6">
    <location>
        <begin position="12"/>
        <end position="33"/>
    </location>
</feature>
<keyword evidence="3 6" id="KW-0812">Transmembrane</keyword>
<dbReference type="GO" id="GO:0033013">
    <property type="term" value="P:tetrapyrrole metabolic process"/>
    <property type="evidence" value="ECO:0007669"/>
    <property type="project" value="UniProtKB-ARBA"/>
</dbReference>
<feature type="transmembrane region" description="Helical" evidence="6">
    <location>
        <begin position="147"/>
        <end position="170"/>
    </location>
</feature>
<reference evidence="7 8" key="1">
    <citation type="submission" date="2015-03" db="EMBL/GenBank/DDBJ databases">
        <title>Genomics and transcriptomics of the oil-accumulating basidiomycete yeast T. oleaginosus allow insights into substrate utilization and the diverse evolutionary trajectories of mating systems in fungi.</title>
        <authorList>
            <consortium name="DOE Joint Genome Institute"/>
            <person name="Kourist R."/>
            <person name="Kracht O."/>
            <person name="Bracharz F."/>
            <person name="Lipzen A."/>
            <person name="Nolan M."/>
            <person name="Ohm R."/>
            <person name="Grigoriev I."/>
            <person name="Sun S."/>
            <person name="Heitman J."/>
            <person name="Bruck T."/>
            <person name="Nowrousian M."/>
        </authorList>
    </citation>
    <scope>NUCLEOTIDE SEQUENCE [LARGE SCALE GENOMIC DNA]</scope>
    <source>
        <strain evidence="7 8">IBC0246</strain>
    </source>
</reference>
<evidence type="ECO:0000256" key="2">
    <source>
        <dbReference type="ARBA" id="ARBA00007524"/>
    </source>
</evidence>
<accession>A0A0J1BCG5</accession>
<evidence type="ECO:0000256" key="5">
    <source>
        <dbReference type="ARBA" id="ARBA00023136"/>
    </source>
</evidence>
<dbReference type="AlphaFoldDB" id="A0A0J1BCG5"/>
<keyword evidence="4 6" id="KW-1133">Transmembrane helix</keyword>